<reference evidence="2" key="2">
    <citation type="submission" date="2020-11" db="EMBL/GenBank/DDBJ databases">
        <authorList>
            <person name="Cecchin M."/>
            <person name="Marcolungo L."/>
            <person name="Rossato M."/>
            <person name="Girolomoni L."/>
            <person name="Cosentino E."/>
            <person name="Cuine S."/>
            <person name="Li-Beisson Y."/>
            <person name="Delledonne M."/>
            <person name="Ballottari M."/>
        </authorList>
    </citation>
    <scope>NUCLEOTIDE SEQUENCE</scope>
    <source>
        <strain evidence="2">211/11P</strain>
        <tissue evidence="2">Whole cell</tissue>
    </source>
</reference>
<dbReference type="Proteomes" id="UP001055712">
    <property type="component" value="Unassembled WGS sequence"/>
</dbReference>
<keyword evidence="3" id="KW-1185">Reference proteome</keyword>
<evidence type="ECO:0000313" key="3">
    <source>
        <dbReference type="Proteomes" id="UP001055712"/>
    </source>
</evidence>
<proteinExistence type="predicted"/>
<organism evidence="2 3">
    <name type="scientific">Chlorella vulgaris</name>
    <name type="common">Green alga</name>
    <dbReference type="NCBI Taxonomy" id="3077"/>
    <lineage>
        <taxon>Eukaryota</taxon>
        <taxon>Viridiplantae</taxon>
        <taxon>Chlorophyta</taxon>
        <taxon>core chlorophytes</taxon>
        <taxon>Trebouxiophyceae</taxon>
        <taxon>Chlorellales</taxon>
        <taxon>Chlorellaceae</taxon>
        <taxon>Chlorella clade</taxon>
        <taxon>Chlorella</taxon>
    </lineage>
</organism>
<dbReference type="AlphaFoldDB" id="A0A9D4TKY3"/>
<accession>A0A9D4TKY3</accession>
<sequence length="350" mass="37796">MAWSRGMAKDAAEMARKRHAAVASKRHLFMEAVTAMDADISEQPEETAVEWMVMAAWNWAQSEEEGKDESLEGLTQLLREALNQPKSPSIVLYAAVLSSLATAWGVAWAGSWWGVDAYRLLHDSPDWGAMAATWLAWTLPYVGGTAAAYFIAPSIITKSIIRPLVTDQSQFYRSVPFASFVFAAGCVAFSQNLVWQGLWQDVFINWMGGSRDPLLLTDPAQLEDSVRLSMGTLVGSPRLPAFLVAPAAALLTGLLEAGFFWTAMQARSINALIPVVTDDGNEEEFRAVIAVNVESSPLSPEELLLVSGRVALASSFLCLEGTLTGSLWLPIATSAAGLITAIQLSKRGSA</sequence>
<name>A0A9D4TKY3_CHLVU</name>
<protein>
    <submittedName>
        <fullName evidence="2">Uncharacterized protein</fullName>
    </submittedName>
</protein>
<comment type="caution">
    <text evidence="2">The sequence shown here is derived from an EMBL/GenBank/DDBJ whole genome shotgun (WGS) entry which is preliminary data.</text>
</comment>
<dbReference type="EMBL" id="SIDB01000009">
    <property type="protein sequence ID" value="KAI3428302.1"/>
    <property type="molecule type" value="Genomic_DNA"/>
</dbReference>
<evidence type="ECO:0000256" key="1">
    <source>
        <dbReference type="SAM" id="Phobius"/>
    </source>
</evidence>
<keyword evidence="1" id="KW-0812">Transmembrane</keyword>
<gene>
    <name evidence="2" type="ORF">D9Q98_006681</name>
</gene>
<dbReference type="OrthoDB" id="9989223at2759"/>
<keyword evidence="1" id="KW-1133">Transmembrane helix</keyword>
<reference evidence="2" key="1">
    <citation type="journal article" date="2019" name="Plant J.">
        <title>Chlorella vulgaris genome assembly and annotation reveals the molecular basis for metabolic acclimation to high light conditions.</title>
        <authorList>
            <person name="Cecchin M."/>
            <person name="Marcolungo L."/>
            <person name="Rossato M."/>
            <person name="Girolomoni L."/>
            <person name="Cosentino E."/>
            <person name="Cuine S."/>
            <person name="Li-Beisson Y."/>
            <person name="Delledonne M."/>
            <person name="Ballottari M."/>
        </authorList>
    </citation>
    <scope>NUCLEOTIDE SEQUENCE</scope>
    <source>
        <strain evidence="2">211/11P</strain>
    </source>
</reference>
<feature type="transmembrane region" description="Helical" evidence="1">
    <location>
        <begin position="177"/>
        <end position="198"/>
    </location>
</feature>
<keyword evidence="1" id="KW-0472">Membrane</keyword>
<feature type="transmembrane region" description="Helical" evidence="1">
    <location>
        <begin position="134"/>
        <end position="156"/>
    </location>
</feature>
<feature type="transmembrane region" description="Helical" evidence="1">
    <location>
        <begin position="90"/>
        <end position="114"/>
    </location>
</feature>
<feature type="transmembrane region" description="Helical" evidence="1">
    <location>
        <begin position="239"/>
        <end position="261"/>
    </location>
</feature>
<evidence type="ECO:0000313" key="2">
    <source>
        <dbReference type="EMBL" id="KAI3428302.1"/>
    </source>
</evidence>